<reference evidence="1" key="1">
    <citation type="submission" date="2021-06" db="EMBL/GenBank/DDBJ databases">
        <authorList>
            <person name="Kallberg Y."/>
            <person name="Tangrot J."/>
            <person name="Rosling A."/>
        </authorList>
    </citation>
    <scope>NUCLEOTIDE SEQUENCE</scope>
    <source>
        <strain evidence="1">FL130A</strain>
    </source>
</reference>
<keyword evidence="2" id="KW-1185">Reference proteome</keyword>
<gene>
    <name evidence="1" type="ORF">ALEPTO_LOCUS6630</name>
</gene>
<comment type="caution">
    <text evidence="1">The sequence shown here is derived from an EMBL/GenBank/DDBJ whole genome shotgun (WGS) entry which is preliminary data.</text>
</comment>
<organism evidence="1 2">
    <name type="scientific">Ambispora leptoticha</name>
    <dbReference type="NCBI Taxonomy" id="144679"/>
    <lineage>
        <taxon>Eukaryota</taxon>
        <taxon>Fungi</taxon>
        <taxon>Fungi incertae sedis</taxon>
        <taxon>Mucoromycota</taxon>
        <taxon>Glomeromycotina</taxon>
        <taxon>Glomeromycetes</taxon>
        <taxon>Archaeosporales</taxon>
        <taxon>Ambisporaceae</taxon>
        <taxon>Ambispora</taxon>
    </lineage>
</organism>
<dbReference type="PANTHER" id="PTHR16317">
    <property type="entry name" value="INTEGRIN ALPHA REPEAT DOMAIN-CONTAINING"/>
    <property type="match status" value="1"/>
</dbReference>
<dbReference type="AlphaFoldDB" id="A0A9N9BI05"/>
<dbReference type="InterPro" id="IPR031793">
    <property type="entry name" value="KICSTOR_ITFG2"/>
</dbReference>
<dbReference type="GO" id="GO:0032006">
    <property type="term" value="P:regulation of TOR signaling"/>
    <property type="evidence" value="ECO:0007669"/>
    <property type="project" value="TreeGrafter"/>
</dbReference>
<name>A0A9N9BI05_9GLOM</name>
<feature type="non-terminal residue" evidence="1">
    <location>
        <position position="63"/>
    </location>
</feature>
<dbReference type="Proteomes" id="UP000789508">
    <property type="component" value="Unassembled WGS sequence"/>
</dbReference>
<sequence>MTPHAYAFGDVDNDEDNEFIVGNLKGELAIFKGISVCGQPVMTCKNLGTITCIAVGDIRNSGK</sequence>
<dbReference type="PANTHER" id="PTHR16317:SF1">
    <property type="entry name" value="KICSTOR COMPLEX PROTEIN ITFG2"/>
    <property type="match status" value="1"/>
</dbReference>
<dbReference type="InterPro" id="IPR028994">
    <property type="entry name" value="Integrin_alpha_N"/>
</dbReference>
<dbReference type="EMBL" id="CAJVPS010002376">
    <property type="protein sequence ID" value="CAG8566968.1"/>
    <property type="molecule type" value="Genomic_DNA"/>
</dbReference>
<evidence type="ECO:0000313" key="1">
    <source>
        <dbReference type="EMBL" id="CAG8566968.1"/>
    </source>
</evidence>
<dbReference type="OrthoDB" id="9996127at2759"/>
<protein>
    <submittedName>
        <fullName evidence="1">9012_t:CDS:1</fullName>
    </submittedName>
</protein>
<evidence type="ECO:0000313" key="2">
    <source>
        <dbReference type="Proteomes" id="UP000789508"/>
    </source>
</evidence>
<proteinExistence type="predicted"/>
<dbReference type="SUPFAM" id="SSF69318">
    <property type="entry name" value="Integrin alpha N-terminal domain"/>
    <property type="match status" value="1"/>
</dbReference>
<accession>A0A9N9BI05</accession>